<sequence>MVANLVWWSASLITWITSVRLHPGYPNLTPSQVKIFFGPDDHLRSGSGAPEGLDGRLAIHNNINLDFFSKAQRMAKSRDRTLIWNKVLFTQ</sequence>
<keyword evidence="1" id="KW-0732">Signal</keyword>
<reference evidence="2 3" key="1">
    <citation type="journal article" date="2019" name="Sci. Rep.">
        <title>Orb-weaving spider Araneus ventricosus genome elucidates the spidroin gene catalogue.</title>
        <authorList>
            <person name="Kono N."/>
            <person name="Nakamura H."/>
            <person name="Ohtoshi R."/>
            <person name="Moran D.A.P."/>
            <person name="Shinohara A."/>
            <person name="Yoshida Y."/>
            <person name="Fujiwara M."/>
            <person name="Mori M."/>
            <person name="Tomita M."/>
            <person name="Arakawa K."/>
        </authorList>
    </citation>
    <scope>NUCLEOTIDE SEQUENCE [LARGE SCALE GENOMIC DNA]</scope>
</reference>
<accession>A0A4Y2RHZ3</accession>
<dbReference type="Proteomes" id="UP000499080">
    <property type="component" value="Unassembled WGS sequence"/>
</dbReference>
<protein>
    <submittedName>
        <fullName evidence="2">Uncharacterized protein</fullName>
    </submittedName>
</protein>
<comment type="caution">
    <text evidence="2">The sequence shown here is derived from an EMBL/GenBank/DDBJ whole genome shotgun (WGS) entry which is preliminary data.</text>
</comment>
<feature type="signal peptide" evidence="1">
    <location>
        <begin position="1"/>
        <end position="21"/>
    </location>
</feature>
<keyword evidence="3" id="KW-1185">Reference proteome</keyword>
<evidence type="ECO:0000313" key="2">
    <source>
        <dbReference type="EMBL" id="GBN75251.1"/>
    </source>
</evidence>
<organism evidence="2 3">
    <name type="scientific">Araneus ventricosus</name>
    <name type="common">Orbweaver spider</name>
    <name type="synonym">Epeira ventricosa</name>
    <dbReference type="NCBI Taxonomy" id="182803"/>
    <lineage>
        <taxon>Eukaryota</taxon>
        <taxon>Metazoa</taxon>
        <taxon>Ecdysozoa</taxon>
        <taxon>Arthropoda</taxon>
        <taxon>Chelicerata</taxon>
        <taxon>Arachnida</taxon>
        <taxon>Araneae</taxon>
        <taxon>Araneomorphae</taxon>
        <taxon>Entelegynae</taxon>
        <taxon>Araneoidea</taxon>
        <taxon>Araneidae</taxon>
        <taxon>Araneus</taxon>
    </lineage>
</organism>
<gene>
    <name evidence="2" type="ORF">AVEN_59369_1</name>
</gene>
<evidence type="ECO:0000313" key="3">
    <source>
        <dbReference type="Proteomes" id="UP000499080"/>
    </source>
</evidence>
<dbReference type="EMBL" id="BGPR01017148">
    <property type="protein sequence ID" value="GBN75251.1"/>
    <property type="molecule type" value="Genomic_DNA"/>
</dbReference>
<dbReference type="AlphaFoldDB" id="A0A4Y2RHZ3"/>
<proteinExistence type="predicted"/>
<evidence type="ECO:0000256" key="1">
    <source>
        <dbReference type="SAM" id="SignalP"/>
    </source>
</evidence>
<feature type="chain" id="PRO_5021494470" evidence="1">
    <location>
        <begin position="22"/>
        <end position="91"/>
    </location>
</feature>
<name>A0A4Y2RHZ3_ARAVE</name>